<comment type="caution">
    <text evidence="2">The sequence shown here is derived from an EMBL/GenBank/DDBJ whole genome shotgun (WGS) entry which is preliminary data.</text>
</comment>
<organism evidence="2 3">
    <name type="scientific">Planomonospora alba</name>
    <dbReference type="NCBI Taxonomy" id="161354"/>
    <lineage>
        <taxon>Bacteria</taxon>
        <taxon>Bacillati</taxon>
        <taxon>Actinomycetota</taxon>
        <taxon>Actinomycetes</taxon>
        <taxon>Streptosporangiales</taxon>
        <taxon>Streptosporangiaceae</taxon>
        <taxon>Planomonospora</taxon>
    </lineage>
</organism>
<feature type="domain" description="Polyphosphate kinase-2-related" evidence="1">
    <location>
        <begin position="46"/>
        <end position="242"/>
    </location>
</feature>
<reference evidence="3" key="1">
    <citation type="journal article" date="2019" name="Int. J. Syst. Evol. Microbiol.">
        <title>The Global Catalogue of Microorganisms (GCM) 10K type strain sequencing project: providing services to taxonomists for standard genome sequencing and annotation.</title>
        <authorList>
            <consortium name="The Broad Institute Genomics Platform"/>
            <consortium name="The Broad Institute Genome Sequencing Center for Infectious Disease"/>
            <person name="Wu L."/>
            <person name="Ma J."/>
        </authorList>
    </citation>
    <scope>NUCLEOTIDE SEQUENCE [LARGE SCALE GENOMIC DNA]</scope>
    <source>
        <strain evidence="3">JCM 9373</strain>
    </source>
</reference>
<evidence type="ECO:0000259" key="1">
    <source>
        <dbReference type="Pfam" id="PF03976"/>
    </source>
</evidence>
<keyword evidence="3" id="KW-1185">Reference proteome</keyword>
<name>A0ABP6N7N4_9ACTN</name>
<evidence type="ECO:0000313" key="3">
    <source>
        <dbReference type="Proteomes" id="UP001500320"/>
    </source>
</evidence>
<gene>
    <name evidence="2" type="ORF">GCM10010466_32790</name>
</gene>
<proteinExistence type="predicted"/>
<dbReference type="Proteomes" id="UP001500320">
    <property type="component" value="Unassembled WGS sequence"/>
</dbReference>
<dbReference type="RefSeq" id="WP_344860322.1">
    <property type="nucleotide sequence ID" value="NZ_BAAAUT010000024.1"/>
</dbReference>
<dbReference type="InterPro" id="IPR022488">
    <property type="entry name" value="PPK2-related"/>
</dbReference>
<dbReference type="PANTHER" id="PTHR34383">
    <property type="entry name" value="POLYPHOSPHATE:AMP PHOSPHOTRANSFERASE-RELATED"/>
    <property type="match status" value="1"/>
</dbReference>
<dbReference type="Gene3D" id="3.40.50.300">
    <property type="entry name" value="P-loop containing nucleotide triphosphate hydrolases"/>
    <property type="match status" value="1"/>
</dbReference>
<dbReference type="SUPFAM" id="SSF52540">
    <property type="entry name" value="P-loop containing nucleoside triphosphate hydrolases"/>
    <property type="match status" value="1"/>
</dbReference>
<dbReference type="Pfam" id="PF03976">
    <property type="entry name" value="PPK2"/>
    <property type="match status" value="1"/>
</dbReference>
<accession>A0ABP6N7N4</accession>
<evidence type="ECO:0000313" key="2">
    <source>
        <dbReference type="EMBL" id="GAA3139093.1"/>
    </source>
</evidence>
<dbReference type="EMBL" id="BAAAUT010000024">
    <property type="protein sequence ID" value="GAA3139093.1"/>
    <property type="molecule type" value="Genomic_DNA"/>
</dbReference>
<dbReference type="InterPro" id="IPR027417">
    <property type="entry name" value="P-loop_NTPase"/>
</dbReference>
<protein>
    <recommendedName>
        <fullName evidence="1">Polyphosphate kinase-2-related domain-containing protein</fullName>
    </recommendedName>
</protein>
<dbReference type="PANTHER" id="PTHR34383:SF3">
    <property type="entry name" value="POLYPHOSPHATE:AMP PHOSPHOTRANSFERASE"/>
    <property type="match status" value="1"/>
</dbReference>
<sequence>MNRLAEIDLSRRLPKKEAAERLDAALYRLLRLRLMLGGQIGDKRIGPPLCVVFEGWDASGKGGAIKRLVRPLDPRHVRVAQFAAPTPDEARHHFLWRFWKVLPGWGGMAVLDRSWYGRVLVERVEGFATEEQWRRAYGEIVEFERTLAAEGMIIVKFWMHVSEEEQLRRFQSRAGDPLRAWKLTAEDWRNRDRRAEYEIAVEEMLERTGHEAGPWHVVAADDKRLARVTVVETVCAAVEAELAARGYDLSDPAPGGSDED</sequence>